<dbReference type="NCBIfam" id="NF004547">
    <property type="entry name" value="PRK05889.1"/>
    <property type="match status" value="1"/>
</dbReference>
<dbReference type="InterPro" id="IPR011053">
    <property type="entry name" value="Single_hybrid_motif"/>
</dbReference>
<evidence type="ECO:0000259" key="2">
    <source>
        <dbReference type="PROSITE" id="PS50968"/>
    </source>
</evidence>
<sequence length="163" mass="17619">MPWLALLFLRAFFFRAFFAMLCLLVLVTSGRGERGGGRVPVPGTDPLMLVRMAAPGVRWGRAGVPPALRPKVTAVMIGYRSQEHRWRGRAVSMAEEIRAEMVANVWKVVASAGDSVSEGDTLVILESMKMEIPVVAESDGVVQQIAVNEGDVVQDGDLIAVIG</sequence>
<name>A0A1C4VAL7_MICVI</name>
<dbReference type="PANTHER" id="PTHR45266">
    <property type="entry name" value="OXALOACETATE DECARBOXYLASE ALPHA CHAIN"/>
    <property type="match status" value="1"/>
</dbReference>
<feature type="domain" description="Lipoyl-binding" evidence="2">
    <location>
        <begin position="88"/>
        <end position="163"/>
    </location>
</feature>
<evidence type="ECO:0000313" key="4">
    <source>
        <dbReference type="Proteomes" id="UP000198242"/>
    </source>
</evidence>
<keyword evidence="4" id="KW-1185">Reference proteome</keyword>
<dbReference type="AlphaFoldDB" id="A0A1C4VAL7"/>
<dbReference type="InterPro" id="IPR050709">
    <property type="entry name" value="Biotin_Carboxyl_Carrier/Decarb"/>
</dbReference>
<dbReference type="Gene3D" id="2.40.50.100">
    <property type="match status" value="1"/>
</dbReference>
<dbReference type="Proteomes" id="UP000198242">
    <property type="component" value="Chromosome I"/>
</dbReference>
<evidence type="ECO:0000256" key="1">
    <source>
        <dbReference type="ARBA" id="ARBA00023267"/>
    </source>
</evidence>
<dbReference type="PANTHER" id="PTHR45266:SF3">
    <property type="entry name" value="OXALOACETATE DECARBOXYLASE ALPHA CHAIN"/>
    <property type="match status" value="1"/>
</dbReference>
<reference evidence="4" key="1">
    <citation type="submission" date="2016-06" db="EMBL/GenBank/DDBJ databases">
        <authorList>
            <person name="Varghese N."/>
            <person name="Submissions Spin"/>
        </authorList>
    </citation>
    <scope>NUCLEOTIDE SEQUENCE [LARGE SCALE GENOMIC DNA]</scope>
    <source>
        <strain evidence="4">DSM 43909</strain>
    </source>
</reference>
<dbReference type="FunFam" id="2.40.50.100:FF:000003">
    <property type="entry name" value="Acetyl-CoA carboxylase biotin carboxyl carrier protein"/>
    <property type="match status" value="1"/>
</dbReference>
<evidence type="ECO:0000313" key="3">
    <source>
        <dbReference type="EMBL" id="SCE81070.1"/>
    </source>
</evidence>
<gene>
    <name evidence="3" type="ORF">GA0074695_1301</name>
</gene>
<keyword evidence="1" id="KW-0092">Biotin</keyword>
<dbReference type="InterPro" id="IPR000089">
    <property type="entry name" value="Biotin_lipoyl"/>
</dbReference>
<accession>A0A1C4VAL7</accession>
<proteinExistence type="predicted"/>
<protein>
    <submittedName>
        <fullName evidence="3">Biotin-requiring enzyme</fullName>
    </submittedName>
</protein>
<dbReference type="SUPFAM" id="SSF51230">
    <property type="entry name" value="Single hybrid motif"/>
    <property type="match status" value="1"/>
</dbReference>
<dbReference type="Pfam" id="PF00364">
    <property type="entry name" value="Biotin_lipoyl"/>
    <property type="match status" value="1"/>
</dbReference>
<organism evidence="3 4">
    <name type="scientific">Micromonospora viridifaciens</name>
    <dbReference type="NCBI Taxonomy" id="1881"/>
    <lineage>
        <taxon>Bacteria</taxon>
        <taxon>Bacillati</taxon>
        <taxon>Actinomycetota</taxon>
        <taxon>Actinomycetes</taxon>
        <taxon>Micromonosporales</taxon>
        <taxon>Micromonosporaceae</taxon>
        <taxon>Micromonospora</taxon>
    </lineage>
</organism>
<dbReference type="EMBL" id="LT607411">
    <property type="protein sequence ID" value="SCE81070.1"/>
    <property type="molecule type" value="Genomic_DNA"/>
</dbReference>
<dbReference type="CDD" id="cd06850">
    <property type="entry name" value="biotinyl_domain"/>
    <property type="match status" value="1"/>
</dbReference>
<dbReference type="PROSITE" id="PS50968">
    <property type="entry name" value="BIOTINYL_LIPOYL"/>
    <property type="match status" value="1"/>
</dbReference>